<comment type="subcellular location">
    <subcellularLocation>
        <location evidence="1">Cytoplasm</location>
    </subcellularLocation>
</comment>
<evidence type="ECO:0000313" key="5">
    <source>
        <dbReference type="Proteomes" id="UP000268162"/>
    </source>
</evidence>
<dbReference type="AlphaFoldDB" id="A0A4Q0A3N3"/>
<evidence type="ECO:0000259" key="3">
    <source>
        <dbReference type="Pfam" id="PF25479"/>
    </source>
</evidence>
<dbReference type="GO" id="GO:0000932">
    <property type="term" value="C:P-body"/>
    <property type="evidence" value="ECO:0007669"/>
    <property type="project" value="TreeGrafter"/>
</dbReference>
<dbReference type="Pfam" id="PF25479">
    <property type="entry name" value="Vts1"/>
    <property type="match status" value="1"/>
</dbReference>
<dbReference type="InterPro" id="IPR050897">
    <property type="entry name" value="SMAUG/VTS1_RNA-bind"/>
</dbReference>
<dbReference type="PANTHER" id="PTHR12515">
    <property type="entry name" value="STERILE ALPHA MOTIF DOMAIN CONTAINING PROTEIN 4-RELATED"/>
    <property type="match status" value="1"/>
</dbReference>
<dbReference type="PANTHER" id="PTHR12515:SF5">
    <property type="entry name" value="PROTEIN SMAUG"/>
    <property type="match status" value="1"/>
</dbReference>
<dbReference type="GO" id="GO:0000289">
    <property type="term" value="P:nuclear-transcribed mRNA poly(A) tail shortening"/>
    <property type="evidence" value="ECO:0007669"/>
    <property type="project" value="TreeGrafter"/>
</dbReference>
<name>A0A4Q0A3N3_9FUNG</name>
<evidence type="ECO:0000256" key="2">
    <source>
        <dbReference type="ARBA" id="ARBA00022490"/>
    </source>
</evidence>
<keyword evidence="5" id="KW-1185">Reference proteome</keyword>
<keyword evidence="2" id="KW-0963">Cytoplasm</keyword>
<organism evidence="4 5">
    <name type="scientific">Dimargaris cristalligena</name>
    <dbReference type="NCBI Taxonomy" id="215637"/>
    <lineage>
        <taxon>Eukaryota</taxon>
        <taxon>Fungi</taxon>
        <taxon>Fungi incertae sedis</taxon>
        <taxon>Zoopagomycota</taxon>
        <taxon>Kickxellomycotina</taxon>
        <taxon>Dimargaritomycetes</taxon>
        <taxon>Dimargaritales</taxon>
        <taxon>Dimargaritaceae</taxon>
        <taxon>Dimargaris</taxon>
    </lineage>
</organism>
<evidence type="ECO:0000313" key="4">
    <source>
        <dbReference type="EMBL" id="RKP40022.1"/>
    </source>
</evidence>
<accession>A0A4Q0A3N3</accession>
<proteinExistence type="predicted"/>
<reference evidence="5" key="1">
    <citation type="journal article" date="2018" name="Nat. Microbiol.">
        <title>Leveraging single-cell genomics to expand the fungal tree of life.</title>
        <authorList>
            <person name="Ahrendt S.R."/>
            <person name="Quandt C.A."/>
            <person name="Ciobanu D."/>
            <person name="Clum A."/>
            <person name="Salamov A."/>
            <person name="Andreopoulos B."/>
            <person name="Cheng J.F."/>
            <person name="Woyke T."/>
            <person name="Pelin A."/>
            <person name="Henrissat B."/>
            <person name="Reynolds N.K."/>
            <person name="Benny G.L."/>
            <person name="Smith M.E."/>
            <person name="James T.Y."/>
            <person name="Grigoriev I.V."/>
        </authorList>
    </citation>
    <scope>NUCLEOTIDE SEQUENCE [LARGE SCALE GENOMIC DNA]</scope>
    <source>
        <strain evidence="5">RSA 468</strain>
    </source>
</reference>
<dbReference type="EMBL" id="ML002229">
    <property type="protein sequence ID" value="RKP40022.1"/>
    <property type="molecule type" value="Genomic_DNA"/>
</dbReference>
<protein>
    <recommendedName>
        <fullName evidence="3">RNA-binding protein vts1-like alpha-helical domain-containing protein</fullName>
    </recommendedName>
</protein>
<evidence type="ECO:0000256" key="1">
    <source>
        <dbReference type="ARBA" id="ARBA00004496"/>
    </source>
</evidence>
<dbReference type="GO" id="GO:0003729">
    <property type="term" value="F:mRNA binding"/>
    <property type="evidence" value="ECO:0007669"/>
    <property type="project" value="TreeGrafter"/>
</dbReference>
<dbReference type="Proteomes" id="UP000268162">
    <property type="component" value="Unassembled WGS sequence"/>
</dbReference>
<dbReference type="InterPro" id="IPR057327">
    <property type="entry name" value="Vts1_dom"/>
</dbReference>
<feature type="non-terminal residue" evidence="4">
    <location>
        <position position="70"/>
    </location>
</feature>
<sequence length="70" mass="7764">MAAISLEPSFKDELNAIEQWFVVLSEAERTTALYSLLQKSSPVQVRFFMTVLQQMAQSDPMNAILTSGPG</sequence>
<feature type="domain" description="RNA-binding protein vts1-like alpha-helical" evidence="3">
    <location>
        <begin position="14"/>
        <end position="57"/>
    </location>
</feature>
<gene>
    <name evidence="4" type="ORF">BJ085DRAFT_11784</name>
</gene>